<name>A0A4Q7ZL54_9ACTN</name>
<dbReference type="OrthoDB" id="3404896at2"/>
<dbReference type="EMBL" id="SHKY01000001">
    <property type="protein sequence ID" value="RZU51025.1"/>
    <property type="molecule type" value="Genomic_DNA"/>
</dbReference>
<gene>
    <name evidence="2" type="ORF">EV385_2823</name>
</gene>
<feature type="compositionally biased region" description="Low complexity" evidence="1">
    <location>
        <begin position="215"/>
        <end position="224"/>
    </location>
</feature>
<dbReference type="Proteomes" id="UP000292564">
    <property type="component" value="Unassembled WGS sequence"/>
</dbReference>
<protein>
    <submittedName>
        <fullName evidence="2">Uncharacterized protein</fullName>
    </submittedName>
</protein>
<evidence type="ECO:0000313" key="2">
    <source>
        <dbReference type="EMBL" id="RZU51025.1"/>
    </source>
</evidence>
<dbReference type="AlphaFoldDB" id="A0A4Q7ZL54"/>
<dbReference type="RefSeq" id="WP_130509863.1">
    <property type="nucleotide sequence ID" value="NZ_SHKY01000001.1"/>
</dbReference>
<keyword evidence="3" id="KW-1185">Reference proteome</keyword>
<accession>A0A4Q7ZL54</accession>
<sequence>MTGADFSDVDIDLLADYVGGVLDGTPEAAEVAARIDADPQWRDAHDALLAGMAAVDTELRAMGAAPEPMPADVVARIDAALATAAGIALDDDALTDAASADTTVADAGDAEDAGAAEAGPRRHLVAVPSGGARVGAARRRWRWAAPIGVAAGVLAFAGLGVNHLVSPASKSTESADSTAMLAQPASGAAVLPDAGQIRTTSTDYAPDTLRAEAARALSAPAAAQDRAEPGAAKGAVPSVVPSAEAMTGVATPLQRLRARDALQACLDAIALEYGPRPLLAQSIEYARFAQAPSLIVRFAGPDGTWVWVSGPDCGVPGAGAATRFREKVG</sequence>
<organism evidence="2 3">
    <name type="scientific">Krasilnikovia cinnamomea</name>
    <dbReference type="NCBI Taxonomy" id="349313"/>
    <lineage>
        <taxon>Bacteria</taxon>
        <taxon>Bacillati</taxon>
        <taxon>Actinomycetota</taxon>
        <taxon>Actinomycetes</taxon>
        <taxon>Micromonosporales</taxon>
        <taxon>Micromonosporaceae</taxon>
        <taxon>Krasilnikovia</taxon>
    </lineage>
</organism>
<reference evidence="2 3" key="1">
    <citation type="submission" date="2019-02" db="EMBL/GenBank/DDBJ databases">
        <title>Sequencing the genomes of 1000 actinobacteria strains.</title>
        <authorList>
            <person name="Klenk H.-P."/>
        </authorList>
    </citation>
    <scope>NUCLEOTIDE SEQUENCE [LARGE SCALE GENOMIC DNA]</scope>
    <source>
        <strain evidence="2 3">DSM 45162</strain>
    </source>
</reference>
<feature type="region of interest" description="Disordered" evidence="1">
    <location>
        <begin position="215"/>
        <end position="235"/>
    </location>
</feature>
<proteinExistence type="predicted"/>
<comment type="caution">
    <text evidence="2">The sequence shown here is derived from an EMBL/GenBank/DDBJ whole genome shotgun (WGS) entry which is preliminary data.</text>
</comment>
<evidence type="ECO:0000256" key="1">
    <source>
        <dbReference type="SAM" id="MobiDB-lite"/>
    </source>
</evidence>
<evidence type="ECO:0000313" key="3">
    <source>
        <dbReference type="Proteomes" id="UP000292564"/>
    </source>
</evidence>